<dbReference type="InterPro" id="IPR036179">
    <property type="entry name" value="Ig-like_dom_sf"/>
</dbReference>
<dbReference type="PANTHER" id="PTHR23278:SF19">
    <property type="entry name" value="OBSCURIN"/>
    <property type="match status" value="1"/>
</dbReference>
<dbReference type="Proteomes" id="UP001054945">
    <property type="component" value="Unassembled WGS sequence"/>
</dbReference>
<evidence type="ECO:0000313" key="3">
    <source>
        <dbReference type="EMBL" id="GIX66753.1"/>
    </source>
</evidence>
<dbReference type="Gene3D" id="2.60.40.10">
    <property type="entry name" value="Immunoglobulins"/>
    <property type="match status" value="2"/>
</dbReference>
<dbReference type="SUPFAM" id="SSF48726">
    <property type="entry name" value="Immunoglobulin"/>
    <property type="match status" value="1"/>
</dbReference>
<dbReference type="Pfam" id="PF08205">
    <property type="entry name" value="C2-set_2"/>
    <property type="match status" value="1"/>
</dbReference>
<dbReference type="InterPro" id="IPR013162">
    <property type="entry name" value="CD80_C2-set"/>
</dbReference>
<keyword evidence="1" id="KW-1015">Disulfide bond</keyword>
<dbReference type="PANTHER" id="PTHR23278">
    <property type="entry name" value="SIDESTEP PROTEIN"/>
    <property type="match status" value="1"/>
</dbReference>
<dbReference type="CDD" id="cd00096">
    <property type="entry name" value="Ig"/>
    <property type="match status" value="1"/>
</dbReference>
<dbReference type="AlphaFoldDB" id="A0AAV4M464"/>
<dbReference type="EMBL" id="BPLR01019338">
    <property type="protein sequence ID" value="GIX66753.1"/>
    <property type="molecule type" value="Genomic_DNA"/>
</dbReference>
<reference evidence="3 4" key="1">
    <citation type="submission" date="2021-06" db="EMBL/GenBank/DDBJ databases">
        <title>Caerostris extrusa draft genome.</title>
        <authorList>
            <person name="Kono N."/>
            <person name="Arakawa K."/>
        </authorList>
    </citation>
    <scope>NUCLEOTIDE SEQUENCE [LARGE SCALE GENOMIC DNA]</scope>
</reference>
<dbReference type="InterPro" id="IPR007110">
    <property type="entry name" value="Ig-like_dom"/>
</dbReference>
<evidence type="ECO:0000259" key="2">
    <source>
        <dbReference type="PROSITE" id="PS50835"/>
    </source>
</evidence>
<proteinExistence type="predicted"/>
<gene>
    <name evidence="3" type="primary">AVEN_80552_1</name>
    <name evidence="3" type="ORF">CEXT_258641</name>
</gene>
<dbReference type="InterPro" id="IPR013783">
    <property type="entry name" value="Ig-like_fold"/>
</dbReference>
<protein>
    <recommendedName>
        <fullName evidence="2">Ig-like domain-containing protein</fullName>
    </recommendedName>
</protein>
<name>A0AAV4M464_CAEEX</name>
<feature type="domain" description="Ig-like" evidence="2">
    <location>
        <begin position="124"/>
        <end position="231"/>
    </location>
</feature>
<accession>A0AAV4M464</accession>
<keyword evidence="4" id="KW-1185">Reference proteome</keyword>
<sequence>MEMDLMIRVTVPLGRLLICFAHSSQGHLPAKMRQDFIEFILCSINKIELFSLLKLYFQIVKPSVKCKPRPTVTWWREYSLLDDTYLFIPSDNLVRNELKIAELKRHDLLAVLTCQASNNNITVPASTAVTLDLNLKPVDVRIDPTRQPLSAGQEYEFTCMAAGSRPPAVITWWKSNKQLKNPDDKSTQAGDVTTSFYRFTPTVQDNNVHFSCRAHNPVIPGSAESDGWTLEIHCK</sequence>
<dbReference type="PROSITE" id="PS50835">
    <property type="entry name" value="IG_LIKE"/>
    <property type="match status" value="1"/>
</dbReference>
<evidence type="ECO:0000256" key="1">
    <source>
        <dbReference type="ARBA" id="ARBA00023157"/>
    </source>
</evidence>
<comment type="caution">
    <text evidence="3">The sequence shown here is derived from an EMBL/GenBank/DDBJ whole genome shotgun (WGS) entry which is preliminary data.</text>
</comment>
<organism evidence="3 4">
    <name type="scientific">Caerostris extrusa</name>
    <name type="common">Bark spider</name>
    <name type="synonym">Caerostris bankana</name>
    <dbReference type="NCBI Taxonomy" id="172846"/>
    <lineage>
        <taxon>Eukaryota</taxon>
        <taxon>Metazoa</taxon>
        <taxon>Ecdysozoa</taxon>
        <taxon>Arthropoda</taxon>
        <taxon>Chelicerata</taxon>
        <taxon>Arachnida</taxon>
        <taxon>Araneae</taxon>
        <taxon>Araneomorphae</taxon>
        <taxon>Entelegynae</taxon>
        <taxon>Araneoidea</taxon>
        <taxon>Araneidae</taxon>
        <taxon>Caerostris</taxon>
    </lineage>
</organism>
<evidence type="ECO:0000313" key="4">
    <source>
        <dbReference type="Proteomes" id="UP001054945"/>
    </source>
</evidence>